<dbReference type="RefSeq" id="WP_167079827.1">
    <property type="nucleotide sequence ID" value="NZ_BAAADC010000001.1"/>
</dbReference>
<evidence type="ECO:0000313" key="3">
    <source>
        <dbReference type="EMBL" id="NIK86796.1"/>
    </source>
</evidence>
<accession>A0A846MTW4</accession>
<protein>
    <submittedName>
        <fullName evidence="3">Lipid-binding SYLF domain-containing protein</fullName>
    </submittedName>
</protein>
<evidence type="ECO:0000256" key="1">
    <source>
        <dbReference type="SAM" id="SignalP"/>
    </source>
</evidence>
<dbReference type="Proteomes" id="UP000570514">
    <property type="component" value="Unassembled WGS sequence"/>
</dbReference>
<dbReference type="EMBL" id="JAASRM010000001">
    <property type="protein sequence ID" value="NIK86796.1"/>
    <property type="molecule type" value="Genomic_DNA"/>
</dbReference>
<evidence type="ECO:0000259" key="2">
    <source>
        <dbReference type="Pfam" id="PF04366"/>
    </source>
</evidence>
<dbReference type="CDD" id="cd11524">
    <property type="entry name" value="SYLF"/>
    <property type="match status" value="1"/>
</dbReference>
<comment type="caution">
    <text evidence="3">The sequence shown here is derived from an EMBL/GenBank/DDBJ whole genome shotgun (WGS) entry which is preliminary data.</text>
</comment>
<evidence type="ECO:0000313" key="4">
    <source>
        <dbReference type="Proteomes" id="UP000570514"/>
    </source>
</evidence>
<dbReference type="AlphaFoldDB" id="A0A846MTW4"/>
<feature type="chain" id="PRO_5032562349" evidence="1">
    <location>
        <begin position="30"/>
        <end position="191"/>
    </location>
</feature>
<feature type="domain" description="Ysc84 actin-binding" evidence="2">
    <location>
        <begin position="99"/>
        <end position="186"/>
    </location>
</feature>
<gene>
    <name evidence="3" type="ORF">FHS83_000114</name>
</gene>
<proteinExistence type="predicted"/>
<dbReference type="InterPro" id="IPR007461">
    <property type="entry name" value="Ysc84_actin-binding"/>
</dbReference>
<keyword evidence="4" id="KW-1185">Reference proteome</keyword>
<feature type="signal peptide" evidence="1">
    <location>
        <begin position="1"/>
        <end position="29"/>
    </location>
</feature>
<dbReference type="Pfam" id="PF04366">
    <property type="entry name" value="Ysc84"/>
    <property type="match status" value="1"/>
</dbReference>
<name>A0A846MTW4_9PROT</name>
<sequence>MMNFRTALLATSLATASLMTVGMTAPASAASEANLNSDSAQALQTLYKLHPLAERLSHSAKAILIFPNVVKAGLIFGGAYGEGELLRGSKVEGYYNTVTGSWGLQAGAQSYSYVVFLTSNKALRYIHQSRGWEIGVGPTVVVVDEGLAKNLSSSTLKDDAYAFIFGQQGLMAGVSLEGTKISRIKQKTAGN</sequence>
<keyword evidence="1" id="KW-0732">Signal</keyword>
<reference evidence="3 4" key="1">
    <citation type="submission" date="2020-03" db="EMBL/GenBank/DDBJ databases">
        <title>Genomic Encyclopedia of Type Strains, Phase IV (KMG-IV): sequencing the most valuable type-strain genomes for metagenomic binning, comparative biology and taxonomic classification.</title>
        <authorList>
            <person name="Goeker M."/>
        </authorList>
    </citation>
    <scope>NUCLEOTIDE SEQUENCE [LARGE SCALE GENOMIC DNA]</scope>
    <source>
        <strain evidence="3 4">DSM 19867</strain>
    </source>
</reference>
<organism evidence="3 4">
    <name type="scientific">Rhizomicrobium palustre</name>
    <dbReference type="NCBI Taxonomy" id="189966"/>
    <lineage>
        <taxon>Bacteria</taxon>
        <taxon>Pseudomonadati</taxon>
        <taxon>Pseudomonadota</taxon>
        <taxon>Alphaproteobacteria</taxon>
        <taxon>Micropepsales</taxon>
        <taxon>Micropepsaceae</taxon>
        <taxon>Rhizomicrobium</taxon>
    </lineage>
</organism>